<proteinExistence type="predicted"/>
<keyword evidence="2" id="KW-1185">Reference proteome</keyword>
<dbReference type="EMBL" id="JAODAN010000001">
    <property type="protein sequence ID" value="KAK1927096.1"/>
    <property type="molecule type" value="Genomic_DNA"/>
</dbReference>
<name>A0AAD9L8D6_PAPLA</name>
<dbReference type="Proteomes" id="UP001182556">
    <property type="component" value="Unassembled WGS sequence"/>
</dbReference>
<organism evidence="1 2">
    <name type="scientific">Papiliotrema laurentii</name>
    <name type="common">Cryptococcus laurentii</name>
    <dbReference type="NCBI Taxonomy" id="5418"/>
    <lineage>
        <taxon>Eukaryota</taxon>
        <taxon>Fungi</taxon>
        <taxon>Dikarya</taxon>
        <taxon>Basidiomycota</taxon>
        <taxon>Agaricomycotina</taxon>
        <taxon>Tremellomycetes</taxon>
        <taxon>Tremellales</taxon>
        <taxon>Rhynchogastremaceae</taxon>
        <taxon>Papiliotrema</taxon>
    </lineage>
</organism>
<protein>
    <submittedName>
        <fullName evidence="1">Uncharacterized protein</fullName>
    </submittedName>
</protein>
<sequence>MTEDPSQQSLWTTPTLNVSIHHPLSDKPAKVSENLRAPLSAQASTSSIPNVDRTLCPAFGPSHFTTECQSTNCSKAFLEKYSEYILYQPLVLSIDSAFAPDTERIHGTPPRTEPSGHRYSKVLWFGIPESVSQHHKDRLSDRLRLYREKRETNIVNSRVDSRKLNKSERQVELEEWIQTQNGTISLYLEGIPVKMVERGEIAILSETAQLDVSRTPAQRLYLDVLSSKQFSCHPETLQHTIVVPGEHEQLDRTTSVVQ</sequence>
<accession>A0AAD9L8D6</accession>
<dbReference type="AlphaFoldDB" id="A0AAD9L8D6"/>
<reference evidence="1" key="1">
    <citation type="submission" date="2023-02" db="EMBL/GenBank/DDBJ databases">
        <title>Identification and recombinant expression of a fungal hydrolase from Papiliotrema laurentii that hydrolyzes apple cutin and clears colloidal polyester polyurethane.</title>
        <authorList>
            <consortium name="DOE Joint Genome Institute"/>
            <person name="Roman V.A."/>
            <person name="Bojanowski C."/>
            <person name="Crable B.R."/>
            <person name="Wagner D.N."/>
            <person name="Hung C.S."/>
            <person name="Nadeau L.J."/>
            <person name="Schratz L."/>
            <person name="Haridas S."/>
            <person name="Pangilinan J."/>
            <person name="Lipzen A."/>
            <person name="Na H."/>
            <person name="Yan M."/>
            <person name="Ng V."/>
            <person name="Grigoriev I.V."/>
            <person name="Spatafora J.W."/>
            <person name="Barlow D."/>
            <person name="Biffinger J."/>
            <person name="Kelley-Loughnane N."/>
            <person name="Varaljay V.A."/>
            <person name="Crookes-Goodson W.J."/>
        </authorList>
    </citation>
    <scope>NUCLEOTIDE SEQUENCE</scope>
    <source>
        <strain evidence="1">5307AH</strain>
    </source>
</reference>
<evidence type="ECO:0000313" key="2">
    <source>
        <dbReference type="Proteomes" id="UP001182556"/>
    </source>
</evidence>
<comment type="caution">
    <text evidence="1">The sequence shown here is derived from an EMBL/GenBank/DDBJ whole genome shotgun (WGS) entry which is preliminary data.</text>
</comment>
<gene>
    <name evidence="1" type="ORF">DB88DRAFT_469818</name>
</gene>
<evidence type="ECO:0000313" key="1">
    <source>
        <dbReference type="EMBL" id="KAK1927096.1"/>
    </source>
</evidence>